<dbReference type="AlphaFoldDB" id="A0A433H8X2"/>
<accession>A0A433H8X2</accession>
<dbReference type="GO" id="GO:0008081">
    <property type="term" value="F:phosphoric diester hydrolase activity"/>
    <property type="evidence" value="ECO:0007669"/>
    <property type="project" value="InterPro"/>
</dbReference>
<dbReference type="PROSITE" id="PS51704">
    <property type="entry name" value="GP_PDE"/>
    <property type="match status" value="1"/>
</dbReference>
<organism evidence="2 3">
    <name type="scientific">Peribacillus cavernae</name>
    <dbReference type="NCBI Taxonomy" id="1674310"/>
    <lineage>
        <taxon>Bacteria</taxon>
        <taxon>Bacillati</taxon>
        <taxon>Bacillota</taxon>
        <taxon>Bacilli</taxon>
        <taxon>Bacillales</taxon>
        <taxon>Bacillaceae</taxon>
        <taxon>Peribacillus</taxon>
    </lineage>
</organism>
<dbReference type="PANTHER" id="PTHR46211">
    <property type="entry name" value="GLYCEROPHOSPHORYL DIESTER PHOSPHODIESTERASE"/>
    <property type="match status" value="1"/>
</dbReference>
<name>A0A433H8X2_9BACI</name>
<evidence type="ECO:0000313" key="3">
    <source>
        <dbReference type="Proteomes" id="UP000267430"/>
    </source>
</evidence>
<dbReference type="EMBL" id="RYZZ01000046">
    <property type="protein sequence ID" value="RUQ24811.1"/>
    <property type="molecule type" value="Genomic_DNA"/>
</dbReference>
<evidence type="ECO:0000259" key="1">
    <source>
        <dbReference type="PROSITE" id="PS51704"/>
    </source>
</evidence>
<feature type="domain" description="GP-PDE" evidence="1">
    <location>
        <begin position="1"/>
        <end position="236"/>
    </location>
</feature>
<reference evidence="2 3" key="1">
    <citation type="submission" date="2018-12" db="EMBL/GenBank/DDBJ databases">
        <title>Bacillus chawlae sp. nov., Bacillus glennii sp. nov., and Bacillus saganii sp. nov. Isolated from the Vehicle Assembly Building at Kennedy Space Center where the Viking Spacecraft were Assembled.</title>
        <authorList>
            <person name="Seuylemezian A."/>
            <person name="Vaishampayan P."/>
        </authorList>
    </citation>
    <scope>NUCLEOTIDE SEQUENCE [LARGE SCALE GENOMIC DNA]</scope>
    <source>
        <strain evidence="2 3">L5</strain>
    </source>
</reference>
<dbReference type="PANTHER" id="PTHR46211:SF1">
    <property type="entry name" value="GLYCEROPHOSPHODIESTER PHOSPHODIESTERASE, CYTOPLASMIC"/>
    <property type="match status" value="1"/>
</dbReference>
<dbReference type="InterPro" id="IPR017946">
    <property type="entry name" value="PLC-like_Pdiesterase_TIM-brl"/>
</dbReference>
<dbReference type="Gene3D" id="3.20.20.190">
    <property type="entry name" value="Phosphatidylinositol (PI) phosphodiesterase"/>
    <property type="match status" value="1"/>
</dbReference>
<evidence type="ECO:0000313" key="2">
    <source>
        <dbReference type="EMBL" id="RUQ24811.1"/>
    </source>
</evidence>
<keyword evidence="3" id="KW-1185">Reference proteome</keyword>
<dbReference type="InterPro" id="IPR030395">
    <property type="entry name" value="GP_PDE_dom"/>
</dbReference>
<gene>
    <name evidence="2" type="ORF">ELQ35_21310</name>
</gene>
<sequence length="240" mass="27017">MIFAHRGSSGTHPENTMLAFEKAKNAGADGLEIDVQLSNDGEIVIAHDEKLDRTTNGKGYIKDCSLQKIKTYNASHKFVEQYGKTEIPTLKELFDWLGGNDLLCNIELKNSVFRYPGMEEKVIRLIKSNMLEERVILSSFNHYSLVQCLQIAPELETAPLYRDGLFRPWVYAAQIGARAIHPNINVASDYVINSAIRAGIKVRPYTINSKASMEHLFQIGCSAIITDFPEKAIRIRQQNS</sequence>
<dbReference type="GO" id="GO:0006629">
    <property type="term" value="P:lipid metabolic process"/>
    <property type="evidence" value="ECO:0007669"/>
    <property type="project" value="InterPro"/>
</dbReference>
<dbReference type="CDD" id="cd08563">
    <property type="entry name" value="GDPD_TtGDE_like"/>
    <property type="match status" value="1"/>
</dbReference>
<dbReference type="SUPFAM" id="SSF51695">
    <property type="entry name" value="PLC-like phosphodiesterases"/>
    <property type="match status" value="1"/>
</dbReference>
<dbReference type="OrthoDB" id="384721at2"/>
<dbReference type="RefSeq" id="WP_126867220.1">
    <property type="nucleotide sequence ID" value="NZ_JAUSTX010000022.1"/>
</dbReference>
<protein>
    <submittedName>
        <fullName evidence="2">Glycerophosphodiester phosphodiesterase</fullName>
    </submittedName>
</protein>
<dbReference type="Proteomes" id="UP000267430">
    <property type="component" value="Unassembled WGS sequence"/>
</dbReference>
<dbReference type="Pfam" id="PF03009">
    <property type="entry name" value="GDPD"/>
    <property type="match status" value="1"/>
</dbReference>
<comment type="caution">
    <text evidence="2">The sequence shown here is derived from an EMBL/GenBank/DDBJ whole genome shotgun (WGS) entry which is preliminary data.</text>
</comment>
<proteinExistence type="predicted"/>